<protein>
    <recommendedName>
        <fullName evidence="6">Transcription antitermination protein NusB</fullName>
    </recommendedName>
    <alternativeName>
        <fullName evidence="6">Antitermination factor NusB</fullName>
    </alternativeName>
</protein>
<feature type="domain" description="NusB/RsmB/TIM44" evidence="7">
    <location>
        <begin position="9"/>
        <end position="130"/>
    </location>
</feature>
<comment type="similarity">
    <text evidence="1 6">Belongs to the NusB family.</text>
</comment>
<reference evidence="8" key="1">
    <citation type="journal article" date="2020" name="mSystems">
        <title>Genome- and Community-Level Interaction Insights into Carbon Utilization and Element Cycling Functions of Hydrothermarchaeota in Hydrothermal Sediment.</title>
        <authorList>
            <person name="Zhou Z."/>
            <person name="Liu Y."/>
            <person name="Xu W."/>
            <person name="Pan J."/>
            <person name="Luo Z.H."/>
            <person name="Li M."/>
        </authorList>
    </citation>
    <scope>NUCLEOTIDE SEQUENCE [LARGE SCALE GENOMIC DNA]</scope>
    <source>
        <strain evidence="8">SpSt-776</strain>
    </source>
</reference>
<dbReference type="CDD" id="cd00619">
    <property type="entry name" value="Terminator_NusB"/>
    <property type="match status" value="1"/>
</dbReference>
<evidence type="ECO:0000313" key="8">
    <source>
        <dbReference type="EMBL" id="HGB15473.1"/>
    </source>
</evidence>
<dbReference type="SUPFAM" id="SSF48013">
    <property type="entry name" value="NusB-like"/>
    <property type="match status" value="1"/>
</dbReference>
<keyword evidence="3 6" id="KW-0694">RNA-binding</keyword>
<dbReference type="InterPro" id="IPR011605">
    <property type="entry name" value="NusB_fam"/>
</dbReference>
<evidence type="ECO:0000256" key="3">
    <source>
        <dbReference type="ARBA" id="ARBA00022884"/>
    </source>
</evidence>
<evidence type="ECO:0000256" key="2">
    <source>
        <dbReference type="ARBA" id="ARBA00022814"/>
    </source>
</evidence>
<evidence type="ECO:0000259" key="7">
    <source>
        <dbReference type="Pfam" id="PF01029"/>
    </source>
</evidence>
<dbReference type="GO" id="GO:0031564">
    <property type="term" value="P:transcription antitermination"/>
    <property type="evidence" value="ECO:0007669"/>
    <property type="project" value="UniProtKB-KW"/>
</dbReference>
<keyword evidence="5 6" id="KW-0804">Transcription</keyword>
<dbReference type="GO" id="GO:0005829">
    <property type="term" value="C:cytosol"/>
    <property type="evidence" value="ECO:0007669"/>
    <property type="project" value="TreeGrafter"/>
</dbReference>
<comment type="function">
    <text evidence="6">Involved in transcription antitermination. Required for transcription of ribosomal RNA (rRNA) genes. Binds specifically to the boxA antiterminator sequence of the ribosomal RNA (rrn) operons.</text>
</comment>
<dbReference type="PANTHER" id="PTHR11078:SF3">
    <property type="entry name" value="ANTITERMINATION NUSB DOMAIN-CONTAINING PROTEIN"/>
    <property type="match status" value="1"/>
</dbReference>
<dbReference type="PANTHER" id="PTHR11078">
    <property type="entry name" value="N UTILIZATION SUBSTANCE PROTEIN B-RELATED"/>
    <property type="match status" value="1"/>
</dbReference>
<gene>
    <name evidence="6 8" type="primary">nusB</name>
    <name evidence="8" type="ORF">ENV62_09605</name>
</gene>
<dbReference type="AlphaFoldDB" id="A0A7C3WMW1"/>
<accession>A0A7C3WMW1</accession>
<organism evidence="8">
    <name type="scientific">Desulfobacca acetoxidans</name>
    <dbReference type="NCBI Taxonomy" id="60893"/>
    <lineage>
        <taxon>Bacteria</taxon>
        <taxon>Pseudomonadati</taxon>
        <taxon>Thermodesulfobacteriota</taxon>
        <taxon>Desulfobaccia</taxon>
        <taxon>Desulfobaccales</taxon>
        <taxon>Desulfobaccaceae</taxon>
        <taxon>Desulfobacca</taxon>
    </lineage>
</organism>
<dbReference type="HAMAP" id="MF_00073">
    <property type="entry name" value="NusB"/>
    <property type="match status" value="1"/>
</dbReference>
<name>A0A7C3WMW1_9BACT</name>
<evidence type="ECO:0000256" key="5">
    <source>
        <dbReference type="ARBA" id="ARBA00023163"/>
    </source>
</evidence>
<dbReference type="GO" id="GO:0006353">
    <property type="term" value="P:DNA-templated transcription termination"/>
    <property type="evidence" value="ECO:0007669"/>
    <property type="project" value="UniProtKB-UniRule"/>
</dbReference>
<keyword evidence="2 6" id="KW-0889">Transcription antitermination</keyword>
<dbReference type="EMBL" id="DTHB01000053">
    <property type="protein sequence ID" value="HGB15473.1"/>
    <property type="molecule type" value="Genomic_DNA"/>
</dbReference>
<keyword evidence="4 6" id="KW-0805">Transcription regulation</keyword>
<proteinExistence type="inferred from homology"/>
<evidence type="ECO:0000256" key="6">
    <source>
        <dbReference type="HAMAP-Rule" id="MF_00073"/>
    </source>
</evidence>
<dbReference type="InterPro" id="IPR006027">
    <property type="entry name" value="NusB_RsmB_TIM44"/>
</dbReference>
<dbReference type="GO" id="GO:0003723">
    <property type="term" value="F:RNA binding"/>
    <property type="evidence" value="ECO:0007669"/>
    <property type="project" value="UniProtKB-UniRule"/>
</dbReference>
<evidence type="ECO:0000256" key="1">
    <source>
        <dbReference type="ARBA" id="ARBA00005952"/>
    </source>
</evidence>
<dbReference type="Gene3D" id="1.10.940.10">
    <property type="entry name" value="NusB-like"/>
    <property type="match status" value="1"/>
</dbReference>
<dbReference type="InterPro" id="IPR035926">
    <property type="entry name" value="NusB-like_sf"/>
</dbReference>
<sequence length="149" mass="16969">MGAVSRSRCRELALQLLYQAEFVGHREGEVARFWGHFYGRGKVPPYLADLVAGVAAHQQELDDLIKKHSEHWRLERMVAVDRNLLRLAVYELLYHPEIPAKVVINEAVELAKRYGTELSGAFVNGILDRIRLALGREVEPREQQKAPAD</sequence>
<dbReference type="Pfam" id="PF01029">
    <property type="entry name" value="NusB"/>
    <property type="match status" value="1"/>
</dbReference>
<dbReference type="NCBIfam" id="TIGR01951">
    <property type="entry name" value="nusB"/>
    <property type="match status" value="1"/>
</dbReference>
<evidence type="ECO:0000256" key="4">
    <source>
        <dbReference type="ARBA" id="ARBA00023015"/>
    </source>
</evidence>
<comment type="caution">
    <text evidence="8">The sequence shown here is derived from an EMBL/GenBank/DDBJ whole genome shotgun (WGS) entry which is preliminary data.</text>
</comment>